<evidence type="ECO:0000313" key="3">
    <source>
        <dbReference type="EMBL" id="RHE93471.1"/>
    </source>
</evidence>
<proteinExistence type="predicted"/>
<sequence>MEAEKALERITPEEAGISSRQVKKCIEELMHETTQMHGFMAARHGKVFAECWWAPFNSEMVHSNHSFGKSYTATAIGIAVTEKKLSLDEKMVDIFKDEIEERKICVPELTKKITVRHVLSMTNGHAANPSIEGDWIANYFTAAIEYEPGTRFLYNTSGACMLAAVVKKKTGENVKDYLTPRLFEKIGINAERFVWLKWPNGIDAEPATFATTEDNLRLAILYMNNGRWNGEQIVSEEFIREALSVRIKTDEAPEQKDGRCGYGYQLWACSIPGVYRFDGGQGQYGIIWPEKELCVVVHEGGIAPYGPQETLDVLYEQLLLVADDENLPQDRAAYDELVAYEKSLKIEKDKPNRLHPEIDFSGTYSVISGNADPWIGMAPPGGFDLFAIYRDHSKQEEMTEFSFEFRPDQCRFRVNKDTMIKASMDGELILRETDNVFPQLKNYCATARFVKPYILEIRIHWVNSWAETKMRFEYQKGIMKITSMKLRLNEEDNWLVSRGEAIKVEER</sequence>
<dbReference type="InterPro" id="IPR012338">
    <property type="entry name" value="Beta-lactam/transpept-like"/>
</dbReference>
<accession>A0A174EEL7</accession>
<dbReference type="Proteomes" id="UP000095395">
    <property type="component" value="Unassembled WGS sequence"/>
</dbReference>
<feature type="domain" description="Beta-lactamase-related" evidence="1">
    <location>
        <begin position="25"/>
        <end position="297"/>
    </location>
</feature>
<dbReference type="GO" id="GO:0016787">
    <property type="term" value="F:hydrolase activity"/>
    <property type="evidence" value="ECO:0007669"/>
    <property type="project" value="UniProtKB-KW"/>
</dbReference>
<keyword evidence="3" id="KW-0378">Hydrolase</keyword>
<protein>
    <submittedName>
        <fullName evidence="2 3">Beta-lactamase</fullName>
    </submittedName>
</protein>
<evidence type="ECO:0000259" key="1">
    <source>
        <dbReference type="Pfam" id="PF00144"/>
    </source>
</evidence>
<dbReference type="InterPro" id="IPR001466">
    <property type="entry name" value="Beta-lactam-related"/>
</dbReference>
<organism evidence="2 4">
    <name type="scientific">Roseburia inulinivorans</name>
    <dbReference type="NCBI Taxonomy" id="360807"/>
    <lineage>
        <taxon>Bacteria</taxon>
        <taxon>Bacillati</taxon>
        <taxon>Bacillota</taxon>
        <taxon>Clostridia</taxon>
        <taxon>Lachnospirales</taxon>
        <taxon>Lachnospiraceae</taxon>
        <taxon>Roseburia</taxon>
    </lineage>
</organism>
<dbReference type="Proteomes" id="UP000286271">
    <property type="component" value="Unassembled WGS sequence"/>
</dbReference>
<dbReference type="InterPro" id="IPR050789">
    <property type="entry name" value="Diverse_Enzym_Activities"/>
</dbReference>
<dbReference type="SUPFAM" id="SSF56601">
    <property type="entry name" value="beta-lactamase/transpeptidase-like"/>
    <property type="match status" value="1"/>
</dbReference>
<dbReference type="Pfam" id="PF00144">
    <property type="entry name" value="Beta-lactamase"/>
    <property type="match status" value="1"/>
</dbReference>
<dbReference type="RefSeq" id="WP_055302882.1">
    <property type="nucleotide sequence ID" value="NZ_CATYLF010000012.1"/>
</dbReference>
<evidence type="ECO:0000313" key="5">
    <source>
        <dbReference type="Proteomes" id="UP000286271"/>
    </source>
</evidence>
<dbReference type="EMBL" id="QSKW01000029">
    <property type="protein sequence ID" value="RHE93471.1"/>
    <property type="molecule type" value="Genomic_DNA"/>
</dbReference>
<dbReference type="Gene3D" id="3.40.710.10">
    <property type="entry name" value="DD-peptidase/beta-lactamase superfamily"/>
    <property type="match status" value="1"/>
</dbReference>
<evidence type="ECO:0000313" key="2">
    <source>
        <dbReference type="EMBL" id="CUO36254.1"/>
    </source>
</evidence>
<dbReference type="PANTHER" id="PTHR43283">
    <property type="entry name" value="BETA-LACTAMASE-RELATED"/>
    <property type="match status" value="1"/>
</dbReference>
<dbReference type="AlphaFoldDB" id="A0A174EEL7"/>
<dbReference type="EMBL" id="CYYR01000024">
    <property type="protein sequence ID" value="CUO36254.1"/>
    <property type="molecule type" value="Genomic_DNA"/>
</dbReference>
<evidence type="ECO:0000313" key="4">
    <source>
        <dbReference type="Proteomes" id="UP000095395"/>
    </source>
</evidence>
<name>A0A174EEL7_9FIRM</name>
<gene>
    <name evidence="3" type="ORF">DW707_14680</name>
    <name evidence="2" type="ORF">ERS852392_02940</name>
</gene>
<reference evidence="3 5" key="2">
    <citation type="submission" date="2018-08" db="EMBL/GenBank/DDBJ databases">
        <title>A genome reference for cultivated species of the human gut microbiota.</title>
        <authorList>
            <person name="Zou Y."/>
            <person name="Xue W."/>
            <person name="Luo G."/>
        </authorList>
    </citation>
    <scope>NUCLEOTIDE SEQUENCE [LARGE SCALE GENOMIC DNA]</scope>
    <source>
        <strain evidence="3 5">AM27-11</strain>
    </source>
</reference>
<dbReference type="PANTHER" id="PTHR43283:SF7">
    <property type="entry name" value="BETA-LACTAMASE-RELATED DOMAIN-CONTAINING PROTEIN"/>
    <property type="match status" value="1"/>
</dbReference>
<reference evidence="2 4" key="1">
    <citation type="submission" date="2015-09" db="EMBL/GenBank/DDBJ databases">
        <authorList>
            <consortium name="Pathogen Informatics"/>
        </authorList>
    </citation>
    <scope>NUCLEOTIDE SEQUENCE [LARGE SCALE GENOMIC DNA]</scope>
    <source>
        <strain evidence="2 4">2789STDY5608835</strain>
    </source>
</reference>